<evidence type="ECO:0000313" key="3">
    <source>
        <dbReference type="EMBL" id="MEY6431829.1"/>
    </source>
</evidence>
<organism evidence="3 4">
    <name type="scientific">Thioalkalicoccus limnaeus</name>
    <dbReference type="NCBI Taxonomy" id="120681"/>
    <lineage>
        <taxon>Bacteria</taxon>
        <taxon>Pseudomonadati</taxon>
        <taxon>Pseudomonadota</taxon>
        <taxon>Gammaproteobacteria</taxon>
        <taxon>Chromatiales</taxon>
        <taxon>Chromatiaceae</taxon>
        <taxon>Thioalkalicoccus</taxon>
    </lineage>
</organism>
<dbReference type="Gene3D" id="2.40.10.170">
    <property type="match status" value="1"/>
</dbReference>
<comment type="caution">
    <text evidence="3">The sequence shown here is derived from an EMBL/GenBank/DDBJ whole genome shotgun (WGS) entry which is preliminary data.</text>
</comment>
<accession>A0ABV4BDE1</accession>
<dbReference type="InterPro" id="IPR048399">
    <property type="entry name" value="DUF4438_C"/>
</dbReference>
<feature type="domain" description="DUF4438" evidence="1">
    <location>
        <begin position="25"/>
        <end position="160"/>
    </location>
</feature>
<sequence>MNLDQLVMVAVVGEVASPTQDRTGNRDGIAGLLPGPGGIVISHRIGALCVGLAADRLTPGVAIENRQRALRGRPDAANLALNGYVCIGNLARVVSGPCAGRRGIVTGKVHGVNQVSVDFADPVIRRLRLGDRIQVYAHGMGLKLLDHAELRLFNCSPPLLRRWGLRSRSHRLAVPVAHRVPGRIMVTGVCAQEPCPGHTDLPLADPATRHRYRLDRLRFGDLIAVEDLDGRSTATKRPGYTTIGVITHGDSPREGHGPGLIKLMTGPDYALEPIHDPTANLARILELRPGIGRTGRFPRREAAGALRITTRFAPAAAPEELAGPRETVHWSLETCS</sequence>
<name>A0ABV4BDE1_9GAMM</name>
<protein>
    <submittedName>
        <fullName evidence="3">DUF4438 domain-containing protein</fullName>
    </submittedName>
</protein>
<dbReference type="Gene3D" id="4.10.1180.10">
    <property type="entry name" value="tm1086 domain"/>
    <property type="match status" value="1"/>
</dbReference>
<dbReference type="Pfam" id="PF14505">
    <property type="entry name" value="DUF4438"/>
    <property type="match status" value="1"/>
</dbReference>
<dbReference type="InterPro" id="IPR044910">
    <property type="entry name" value="TM_1086_SG_dom"/>
</dbReference>
<evidence type="ECO:0000259" key="1">
    <source>
        <dbReference type="Pfam" id="PF14505"/>
    </source>
</evidence>
<proteinExistence type="predicted"/>
<feature type="domain" description="DUF4438" evidence="2">
    <location>
        <begin position="162"/>
        <end position="285"/>
    </location>
</feature>
<dbReference type="EMBL" id="JBDKXB010000004">
    <property type="protein sequence ID" value="MEY6431829.1"/>
    <property type="molecule type" value="Genomic_DNA"/>
</dbReference>
<dbReference type="RefSeq" id="WP_369666208.1">
    <property type="nucleotide sequence ID" value="NZ_JBDKXB010000004.1"/>
</dbReference>
<evidence type="ECO:0000313" key="4">
    <source>
        <dbReference type="Proteomes" id="UP001564408"/>
    </source>
</evidence>
<gene>
    <name evidence="3" type="ORF">ABC977_05325</name>
</gene>
<reference evidence="3 4" key="1">
    <citation type="submission" date="2024-05" db="EMBL/GenBank/DDBJ databases">
        <title>Genome Sequence and Characterization of the New Strain Purple Sulfur Bacterium of Genus Thioalkalicoccus.</title>
        <authorList>
            <person name="Bryantseva I.A."/>
            <person name="Kyndt J.A."/>
            <person name="Imhoff J.F."/>
        </authorList>
    </citation>
    <scope>NUCLEOTIDE SEQUENCE [LARGE SCALE GENOMIC DNA]</scope>
    <source>
        <strain evidence="3 4">Um2</strain>
    </source>
</reference>
<dbReference type="Pfam" id="PF20999">
    <property type="entry name" value="DUF4438_C"/>
    <property type="match status" value="1"/>
</dbReference>
<dbReference type="Proteomes" id="UP001564408">
    <property type="component" value="Unassembled WGS sequence"/>
</dbReference>
<evidence type="ECO:0000259" key="2">
    <source>
        <dbReference type="Pfam" id="PF20999"/>
    </source>
</evidence>
<dbReference type="Gene3D" id="2.102.30.10">
    <property type="entry name" value="tm1086 (SG structure) domain"/>
    <property type="match status" value="1"/>
</dbReference>
<dbReference type="InterPro" id="IPR029433">
    <property type="entry name" value="DUF4438_N"/>
</dbReference>
<keyword evidence="4" id="KW-1185">Reference proteome</keyword>
<dbReference type="InterPro" id="IPR044909">
    <property type="entry name" value="TM_1086_sf"/>
</dbReference>